<gene>
    <name evidence="2" type="ORF">BJ997_002978</name>
</gene>
<organism evidence="2 3">
    <name type="scientific">Cryobacterium roopkundense</name>
    <dbReference type="NCBI Taxonomy" id="1001240"/>
    <lineage>
        <taxon>Bacteria</taxon>
        <taxon>Bacillati</taxon>
        <taxon>Actinomycetota</taxon>
        <taxon>Actinomycetes</taxon>
        <taxon>Micrococcales</taxon>
        <taxon>Microbacteriaceae</taxon>
        <taxon>Cryobacterium</taxon>
    </lineage>
</organism>
<dbReference type="OrthoDB" id="8215557at2"/>
<dbReference type="EMBL" id="JACHBQ010000001">
    <property type="protein sequence ID" value="MBB5642430.1"/>
    <property type="molecule type" value="Genomic_DNA"/>
</dbReference>
<dbReference type="CDD" id="cd00229">
    <property type="entry name" value="SGNH_hydrolase"/>
    <property type="match status" value="1"/>
</dbReference>
<dbReference type="InterPro" id="IPR036514">
    <property type="entry name" value="SGNH_hydro_sf"/>
</dbReference>
<reference evidence="2 3" key="1">
    <citation type="submission" date="2020-08" db="EMBL/GenBank/DDBJ databases">
        <title>Sequencing the genomes of 1000 actinobacteria strains.</title>
        <authorList>
            <person name="Klenk H.-P."/>
        </authorList>
    </citation>
    <scope>NUCLEOTIDE SEQUENCE [LARGE SCALE GENOMIC DNA]</scope>
    <source>
        <strain evidence="2 3">DSM 21065</strain>
    </source>
</reference>
<evidence type="ECO:0000259" key="1">
    <source>
        <dbReference type="Pfam" id="PF13472"/>
    </source>
</evidence>
<dbReference type="Pfam" id="PF13472">
    <property type="entry name" value="Lipase_GDSL_2"/>
    <property type="match status" value="1"/>
</dbReference>
<evidence type="ECO:0000313" key="2">
    <source>
        <dbReference type="EMBL" id="MBB5642430.1"/>
    </source>
</evidence>
<accession>A0A7W9E5Y3</accession>
<proteinExistence type="predicted"/>
<dbReference type="Gene3D" id="3.40.50.1110">
    <property type="entry name" value="SGNH hydrolase"/>
    <property type="match status" value="1"/>
</dbReference>
<protein>
    <submittedName>
        <fullName evidence="2">Lysophospholipase L1-like esterase</fullName>
    </submittedName>
</protein>
<dbReference type="RefSeq" id="WP_160175828.1">
    <property type="nucleotide sequence ID" value="NZ_JACHBQ010000001.1"/>
</dbReference>
<dbReference type="InterPro" id="IPR013830">
    <property type="entry name" value="SGNH_hydro"/>
</dbReference>
<evidence type="ECO:0000313" key="3">
    <source>
        <dbReference type="Proteomes" id="UP000561726"/>
    </source>
</evidence>
<comment type="caution">
    <text evidence="2">The sequence shown here is derived from an EMBL/GenBank/DDBJ whole genome shotgun (WGS) entry which is preliminary data.</text>
</comment>
<dbReference type="AlphaFoldDB" id="A0A7W9E5Y3"/>
<sequence>MSWGKKRSARNGPESTRTRRIKLGIVGLTTVAALGLTVLALSGPPPASSYVLPPASTPTATAPPERTKVAFIGDSYTGRAGVDPVNNYIEYLADMHPLWDVVPFGEGGTGYTNPGQAAENETTFLGRVPAVAESAPDIVFVQGGLNDQGPVARTQSAAAELFAAVQAQAPSARIVAVGPSYPPAGNRDSIDRARTAIAAAAASAGVSFVDPAAEGWLPDPDDNYVDGIHLSPKGNEQFAALLNTSLQAQKFFD</sequence>
<dbReference type="PANTHER" id="PTHR30383">
    <property type="entry name" value="THIOESTERASE 1/PROTEASE 1/LYSOPHOSPHOLIPASE L1"/>
    <property type="match status" value="1"/>
</dbReference>
<dbReference type="SUPFAM" id="SSF52266">
    <property type="entry name" value="SGNH hydrolase"/>
    <property type="match status" value="1"/>
</dbReference>
<dbReference type="Proteomes" id="UP000561726">
    <property type="component" value="Unassembled WGS sequence"/>
</dbReference>
<dbReference type="InterPro" id="IPR051532">
    <property type="entry name" value="Ester_Hydrolysis_Enzymes"/>
</dbReference>
<feature type="domain" description="SGNH hydrolase-type esterase" evidence="1">
    <location>
        <begin position="71"/>
        <end position="236"/>
    </location>
</feature>
<name>A0A7W9E5Y3_9MICO</name>